<accession>A0A0D6MB08</accession>
<gene>
    <name evidence="1" type="ORF">ANCCEY_03604</name>
</gene>
<evidence type="ECO:0008006" key="3">
    <source>
        <dbReference type="Google" id="ProtNLM"/>
    </source>
</evidence>
<evidence type="ECO:0000313" key="1">
    <source>
        <dbReference type="EMBL" id="EPB77307.1"/>
    </source>
</evidence>
<keyword evidence="2" id="KW-1185">Reference proteome</keyword>
<proteinExistence type="predicted"/>
<organism evidence="1 2">
    <name type="scientific">Ancylostoma ceylanicum</name>
    <dbReference type="NCBI Taxonomy" id="53326"/>
    <lineage>
        <taxon>Eukaryota</taxon>
        <taxon>Metazoa</taxon>
        <taxon>Ecdysozoa</taxon>
        <taxon>Nematoda</taxon>
        <taxon>Chromadorea</taxon>
        <taxon>Rhabditida</taxon>
        <taxon>Rhabditina</taxon>
        <taxon>Rhabditomorpha</taxon>
        <taxon>Strongyloidea</taxon>
        <taxon>Ancylostomatidae</taxon>
        <taxon>Ancylostomatinae</taxon>
        <taxon>Ancylostoma</taxon>
    </lineage>
</organism>
<dbReference type="Proteomes" id="UP000054495">
    <property type="component" value="Unassembled WGS sequence"/>
</dbReference>
<dbReference type="AlphaFoldDB" id="A0A0D6MB08"/>
<sequence>MGVRADGRLLHHLRFADDLFIITPNISHAEHMLADFDAACGEIGLQLIVSREVNMMNDLAPELGRRERTAWGTYKSIGDLVKKTKNPRLRAHLFNATPRNK</sequence>
<dbReference type="EMBL" id="KE124840">
    <property type="protein sequence ID" value="EPB77307.1"/>
    <property type="molecule type" value="Genomic_DNA"/>
</dbReference>
<name>A0A0D6MB08_9BILA</name>
<reference evidence="1 2" key="1">
    <citation type="submission" date="2013-05" db="EMBL/GenBank/DDBJ databases">
        <title>Draft genome of the parasitic nematode Anyclostoma ceylanicum.</title>
        <authorList>
            <person name="Mitreva M."/>
        </authorList>
    </citation>
    <scope>NUCLEOTIDE SEQUENCE [LARGE SCALE GENOMIC DNA]</scope>
</reference>
<evidence type="ECO:0000313" key="2">
    <source>
        <dbReference type="Proteomes" id="UP000054495"/>
    </source>
</evidence>
<protein>
    <recommendedName>
        <fullName evidence="3">Reverse transcriptase domain-containing protein</fullName>
    </recommendedName>
</protein>